<comment type="subcellular location">
    <subcellularLocation>
        <location evidence="1">Cell membrane</location>
        <topology evidence="1">Multi-pass membrane protein</topology>
    </subcellularLocation>
</comment>
<reference evidence="9" key="1">
    <citation type="submission" date="2016-09" db="EMBL/GenBank/DDBJ databases">
        <authorList>
            <person name="Wibberg D."/>
        </authorList>
    </citation>
    <scope>NUCLEOTIDE SEQUENCE [LARGE SCALE GENOMIC DNA]</scope>
</reference>
<dbReference type="InterPro" id="IPR051611">
    <property type="entry name" value="ECF_transporter_component"/>
</dbReference>
<proteinExistence type="inferred from homology"/>
<evidence type="ECO:0000256" key="1">
    <source>
        <dbReference type="ARBA" id="ARBA00004651"/>
    </source>
</evidence>
<evidence type="ECO:0000313" key="9">
    <source>
        <dbReference type="Proteomes" id="UP000184085"/>
    </source>
</evidence>
<evidence type="ECO:0000256" key="5">
    <source>
        <dbReference type="ARBA" id="ARBA00022989"/>
    </source>
</evidence>
<dbReference type="PANTHER" id="PTHR34857">
    <property type="entry name" value="SLL0384 PROTEIN"/>
    <property type="match status" value="1"/>
</dbReference>
<organism evidence="8 9">
    <name type="scientific">Donghicola eburneus</name>
    <dbReference type="NCBI Taxonomy" id="393278"/>
    <lineage>
        <taxon>Bacteria</taxon>
        <taxon>Pseudomonadati</taxon>
        <taxon>Pseudomonadota</taxon>
        <taxon>Alphaproteobacteria</taxon>
        <taxon>Rhodobacterales</taxon>
        <taxon>Roseobacteraceae</taxon>
        <taxon>Donghicola</taxon>
    </lineage>
</organism>
<evidence type="ECO:0000256" key="3">
    <source>
        <dbReference type="ARBA" id="ARBA00022475"/>
    </source>
</evidence>
<dbReference type="NCBIfam" id="TIGR02454">
    <property type="entry name" value="ECF_T_CbiQ"/>
    <property type="match status" value="1"/>
</dbReference>
<evidence type="ECO:0000256" key="7">
    <source>
        <dbReference type="SAM" id="Phobius"/>
    </source>
</evidence>
<dbReference type="Pfam" id="PF02361">
    <property type="entry name" value="CbiQ"/>
    <property type="match status" value="1"/>
</dbReference>
<sequence length="263" mass="29622">MSDRLTNPEKTLRIGPMMTMGHIPDLDPRMRIVLAALFAVVVVSLSDLIALCLAVLVAVTLLPLSGLPAKRTFKRMAAMDGFIFFTLILLPFSVAGTPMFTFLGFDASWEGLRQAVEIALTANAVILALMCLVGSMEPVTMGHALHALRMPEQLVQLLMFTTRYIETLREEYMRLRAAMKMRGFRPGTNWHTYRSFGYLVGMMLVRALERSERVLGAMKCRGFTGRFVLLEQFRMTDRDWLFAALMTAASVFLLVVQFRHAFA</sequence>
<dbReference type="RefSeq" id="WP_072703067.1">
    <property type="nucleotide sequence ID" value="NZ_FMJB01000015.1"/>
</dbReference>
<dbReference type="Proteomes" id="UP000184085">
    <property type="component" value="Unassembled WGS sequence"/>
</dbReference>
<keyword evidence="3" id="KW-1003">Cell membrane</keyword>
<evidence type="ECO:0000256" key="4">
    <source>
        <dbReference type="ARBA" id="ARBA00022692"/>
    </source>
</evidence>
<dbReference type="InterPro" id="IPR003339">
    <property type="entry name" value="ABC/ECF_trnsptr_transmembrane"/>
</dbReference>
<dbReference type="EMBL" id="FMJB01000015">
    <property type="protein sequence ID" value="SCM66170.1"/>
    <property type="molecule type" value="Genomic_DNA"/>
</dbReference>
<keyword evidence="4 7" id="KW-0812">Transmembrane</keyword>
<feature type="transmembrane region" description="Helical" evidence="7">
    <location>
        <begin position="82"/>
        <end position="103"/>
    </location>
</feature>
<evidence type="ECO:0000313" key="8">
    <source>
        <dbReference type="EMBL" id="SCM66170.1"/>
    </source>
</evidence>
<dbReference type="AlphaFoldDB" id="A0A1M4MV79"/>
<feature type="transmembrane region" description="Helical" evidence="7">
    <location>
        <begin position="240"/>
        <end position="258"/>
    </location>
</feature>
<dbReference type="InterPro" id="IPR012809">
    <property type="entry name" value="ECF_CbiQ"/>
</dbReference>
<name>A0A1M4MV79_9RHOB</name>
<feature type="transmembrane region" description="Helical" evidence="7">
    <location>
        <begin position="32"/>
        <end position="62"/>
    </location>
</feature>
<keyword evidence="5 7" id="KW-1133">Transmembrane helix</keyword>
<keyword evidence="6 7" id="KW-0472">Membrane</keyword>
<keyword evidence="9" id="KW-1185">Reference proteome</keyword>
<evidence type="ECO:0000256" key="6">
    <source>
        <dbReference type="ARBA" id="ARBA00023136"/>
    </source>
</evidence>
<dbReference type="GO" id="GO:0006824">
    <property type="term" value="P:cobalt ion transport"/>
    <property type="evidence" value="ECO:0007669"/>
    <property type="project" value="InterPro"/>
</dbReference>
<feature type="transmembrane region" description="Helical" evidence="7">
    <location>
        <begin position="115"/>
        <end position="136"/>
    </location>
</feature>
<gene>
    <name evidence="8" type="ORF">KARMA_0343</name>
</gene>
<protein>
    <submittedName>
        <fullName evidence="8">Putative membrane protein</fullName>
    </submittedName>
</protein>
<evidence type="ECO:0000256" key="2">
    <source>
        <dbReference type="ARBA" id="ARBA00008564"/>
    </source>
</evidence>
<dbReference type="CDD" id="cd16914">
    <property type="entry name" value="EcfT"/>
    <property type="match status" value="1"/>
</dbReference>
<dbReference type="PANTHER" id="PTHR34857:SF2">
    <property type="entry name" value="SLL0384 PROTEIN"/>
    <property type="match status" value="1"/>
</dbReference>
<accession>A0A1M4MV79</accession>
<dbReference type="GO" id="GO:0043190">
    <property type="term" value="C:ATP-binding cassette (ABC) transporter complex"/>
    <property type="evidence" value="ECO:0007669"/>
    <property type="project" value="InterPro"/>
</dbReference>
<comment type="similarity">
    <text evidence="2">Belongs to the CbiQ family.</text>
</comment>